<gene>
    <name evidence="1" type="ORF">GJB61_17255</name>
</gene>
<sequence length="356" mass="43031">MILFNTNHLKAYNYIIHHFLELEIFNGDEYIDIGDKLEIILPKYLFREQYHKCIKIFEELFRWTEDEFYHNMGAFHELALYNFVNYLADMREDVEEFDNIYFDDKCHSLIKEASQSDFNEYDDMSLEEYKDNYYNVFYYSDYLFEETDFLLIDKLYNSRKLGNTNLEEYFGINMDFYYDILPLDIQSEYKSNYITLSGEVSGMLNYIGHRLNFGNLYKLFWENNTPVKEERIQLILENIMDAYFYNQEIDITREALLGNGKVDFKLYRNKKEDEKVLIEIKRASSSYLKKGYEKQLTDYMLSTNYKNAFYLIACFTDSEFEKAEQFIRNHVYTDTIQLYINISILDLRKRKTASVS</sequence>
<dbReference type="EMBL" id="WJXB01000006">
    <property type="protein sequence ID" value="MRN54733.1"/>
    <property type="molecule type" value="Genomic_DNA"/>
</dbReference>
<dbReference type="Proteomes" id="UP000463051">
    <property type="component" value="Unassembled WGS sequence"/>
</dbReference>
<comment type="caution">
    <text evidence="1">The sequence shown here is derived from an EMBL/GenBank/DDBJ whole genome shotgun (WGS) entry which is preliminary data.</text>
</comment>
<keyword evidence="2" id="KW-1185">Reference proteome</keyword>
<dbReference type="RefSeq" id="WP_154120103.1">
    <property type="nucleotide sequence ID" value="NZ_WJXB01000006.1"/>
</dbReference>
<reference evidence="1 2" key="1">
    <citation type="submission" date="2019-11" db="EMBL/GenBank/DDBJ databases">
        <title>Paenibacillus monticola sp. nov., a novel PGPR strain isolated from mountain sample in China.</title>
        <authorList>
            <person name="Zhao Q."/>
            <person name="Li H.-P."/>
            <person name="Zhang J.-L."/>
        </authorList>
    </citation>
    <scope>NUCLEOTIDE SEQUENCE [LARGE SCALE GENOMIC DNA]</scope>
    <source>
        <strain evidence="1 2">LC-T2</strain>
    </source>
</reference>
<evidence type="ECO:0000313" key="2">
    <source>
        <dbReference type="Proteomes" id="UP000463051"/>
    </source>
</evidence>
<dbReference type="AlphaFoldDB" id="A0A7X2H792"/>
<evidence type="ECO:0000313" key="1">
    <source>
        <dbReference type="EMBL" id="MRN54733.1"/>
    </source>
</evidence>
<name>A0A7X2H792_9BACL</name>
<organism evidence="1 2">
    <name type="scientific">Paenibacillus monticola</name>
    <dbReference type="NCBI Taxonomy" id="2666075"/>
    <lineage>
        <taxon>Bacteria</taxon>
        <taxon>Bacillati</taxon>
        <taxon>Bacillota</taxon>
        <taxon>Bacilli</taxon>
        <taxon>Bacillales</taxon>
        <taxon>Paenibacillaceae</taxon>
        <taxon>Paenibacillus</taxon>
    </lineage>
</organism>
<protein>
    <submittedName>
        <fullName evidence="1">Uncharacterized protein</fullName>
    </submittedName>
</protein>
<proteinExistence type="predicted"/>
<accession>A0A7X2H792</accession>